<reference evidence="2" key="1">
    <citation type="submission" date="2018-02" db="EMBL/GenBank/DDBJ databases">
        <title>Rhizophora mucronata_Transcriptome.</title>
        <authorList>
            <person name="Meera S.P."/>
            <person name="Sreeshan A."/>
            <person name="Augustine A."/>
        </authorList>
    </citation>
    <scope>NUCLEOTIDE SEQUENCE</scope>
    <source>
        <tissue evidence="2">Leaf</tissue>
    </source>
</reference>
<protein>
    <submittedName>
        <fullName evidence="2">Uncharacterized protein</fullName>
    </submittedName>
</protein>
<dbReference type="EMBL" id="GGEC01000766">
    <property type="protein sequence ID" value="MBW81249.1"/>
    <property type="molecule type" value="Transcribed_RNA"/>
</dbReference>
<keyword evidence="1" id="KW-1133">Transmembrane helix</keyword>
<feature type="transmembrane region" description="Helical" evidence="1">
    <location>
        <begin position="12"/>
        <end position="30"/>
    </location>
</feature>
<sequence>MIHGQVCWPYYFLLNLVSNCLLVLVNPSIYKVPKVKAKV</sequence>
<dbReference type="AlphaFoldDB" id="A0A2P2IJ43"/>
<keyword evidence="1" id="KW-0812">Transmembrane</keyword>
<accession>A0A2P2IJ43</accession>
<proteinExistence type="predicted"/>
<keyword evidence="1" id="KW-0472">Membrane</keyword>
<name>A0A2P2IJ43_RHIMU</name>
<evidence type="ECO:0000256" key="1">
    <source>
        <dbReference type="SAM" id="Phobius"/>
    </source>
</evidence>
<organism evidence="2">
    <name type="scientific">Rhizophora mucronata</name>
    <name type="common">Asiatic mangrove</name>
    <dbReference type="NCBI Taxonomy" id="61149"/>
    <lineage>
        <taxon>Eukaryota</taxon>
        <taxon>Viridiplantae</taxon>
        <taxon>Streptophyta</taxon>
        <taxon>Embryophyta</taxon>
        <taxon>Tracheophyta</taxon>
        <taxon>Spermatophyta</taxon>
        <taxon>Magnoliopsida</taxon>
        <taxon>eudicotyledons</taxon>
        <taxon>Gunneridae</taxon>
        <taxon>Pentapetalae</taxon>
        <taxon>rosids</taxon>
        <taxon>fabids</taxon>
        <taxon>Malpighiales</taxon>
        <taxon>Rhizophoraceae</taxon>
        <taxon>Rhizophora</taxon>
    </lineage>
</organism>
<evidence type="ECO:0000313" key="2">
    <source>
        <dbReference type="EMBL" id="MBW81249.1"/>
    </source>
</evidence>